<dbReference type="GO" id="GO:0016020">
    <property type="term" value="C:membrane"/>
    <property type="evidence" value="ECO:0007669"/>
    <property type="project" value="TreeGrafter"/>
</dbReference>
<evidence type="ECO:0000313" key="3">
    <source>
        <dbReference type="EMBL" id="KAG0267996.1"/>
    </source>
</evidence>
<evidence type="ECO:0000256" key="2">
    <source>
        <dbReference type="SAM" id="Phobius"/>
    </source>
</evidence>
<keyword evidence="2" id="KW-1133">Transmembrane helix</keyword>
<feature type="transmembrane region" description="Helical" evidence="2">
    <location>
        <begin position="348"/>
        <end position="366"/>
    </location>
</feature>
<accession>A0A9P6QGI7</accession>
<proteinExistence type="predicted"/>
<feature type="transmembrane region" description="Helical" evidence="2">
    <location>
        <begin position="100"/>
        <end position="120"/>
    </location>
</feature>
<dbReference type="OrthoDB" id="29773at2759"/>
<reference evidence="3" key="1">
    <citation type="journal article" date="2020" name="Fungal Divers.">
        <title>Resolving the Mortierellaceae phylogeny through synthesis of multi-gene phylogenetics and phylogenomics.</title>
        <authorList>
            <person name="Vandepol N."/>
            <person name="Liber J."/>
            <person name="Desiro A."/>
            <person name="Na H."/>
            <person name="Kennedy M."/>
            <person name="Barry K."/>
            <person name="Grigoriev I.V."/>
            <person name="Miller A.N."/>
            <person name="O'Donnell K."/>
            <person name="Stajich J.E."/>
            <person name="Bonito G."/>
        </authorList>
    </citation>
    <scope>NUCLEOTIDE SEQUENCE</scope>
    <source>
        <strain evidence="3">BC1065</strain>
    </source>
</reference>
<feature type="transmembrane region" description="Helical" evidence="2">
    <location>
        <begin position="429"/>
        <end position="450"/>
    </location>
</feature>
<dbReference type="Proteomes" id="UP000807716">
    <property type="component" value="Unassembled WGS sequence"/>
</dbReference>
<feature type="transmembrane region" description="Helical" evidence="2">
    <location>
        <begin position="311"/>
        <end position="328"/>
    </location>
</feature>
<feature type="region of interest" description="Disordered" evidence="1">
    <location>
        <begin position="550"/>
        <end position="571"/>
    </location>
</feature>
<dbReference type="EMBL" id="JAAAJB010000062">
    <property type="protein sequence ID" value="KAG0267996.1"/>
    <property type="molecule type" value="Genomic_DNA"/>
</dbReference>
<protein>
    <submittedName>
        <fullName evidence="3">Uncharacterized protein</fullName>
    </submittedName>
</protein>
<keyword evidence="4" id="KW-1185">Reference proteome</keyword>
<organism evidence="3 4">
    <name type="scientific">Actinomortierella ambigua</name>
    <dbReference type="NCBI Taxonomy" id="1343610"/>
    <lineage>
        <taxon>Eukaryota</taxon>
        <taxon>Fungi</taxon>
        <taxon>Fungi incertae sedis</taxon>
        <taxon>Mucoromycota</taxon>
        <taxon>Mortierellomycotina</taxon>
        <taxon>Mortierellomycetes</taxon>
        <taxon>Mortierellales</taxon>
        <taxon>Mortierellaceae</taxon>
        <taxon>Actinomortierella</taxon>
    </lineage>
</organism>
<keyword evidence="2" id="KW-0472">Membrane</keyword>
<feature type="transmembrane region" description="Helical" evidence="2">
    <location>
        <begin position="490"/>
        <end position="509"/>
    </location>
</feature>
<comment type="caution">
    <text evidence="3">The sequence shown here is derived from an EMBL/GenBank/DDBJ whole genome shotgun (WGS) entry which is preliminary data.</text>
</comment>
<dbReference type="AlphaFoldDB" id="A0A9P6QGI7"/>
<dbReference type="PANTHER" id="PTHR13146:SF1">
    <property type="entry name" value="SUGAR PHOSPHATE TRANSPORTER DOMAIN-CONTAINING PROTEIN"/>
    <property type="match status" value="1"/>
</dbReference>
<evidence type="ECO:0000256" key="1">
    <source>
        <dbReference type="SAM" id="MobiDB-lite"/>
    </source>
</evidence>
<gene>
    <name evidence="3" type="ORF">DFQ27_007754</name>
</gene>
<keyword evidence="2" id="KW-0812">Transmembrane</keyword>
<feature type="transmembrane region" description="Helical" evidence="2">
    <location>
        <begin position="457"/>
        <end position="478"/>
    </location>
</feature>
<feature type="transmembrane region" description="Helical" evidence="2">
    <location>
        <begin position="286"/>
        <end position="304"/>
    </location>
</feature>
<sequence>MPSDIVPAAVLRVSTEASHEQEHMLSEFHAKRSTPSPSLMSSKTAMGNSAVRVNEDSRPPSRWNTFGHQFSFLVTGIFSTIAVQWLYYQGAASSTSMLTVFLNYVGMMCVGLVLAVQTWLANWRRKQAIAADHANVEYNVLNSDANEMQEIGGGIISSRSLNKGGQEEDDDEDDVRLIKGHERSHHKSAHSGARRSPNTGTKHGHSSSSSFIGGDQGQHQRPSTDTVRELVMTEEERAMEDRQRKREARAAAWRLHWPIMAVALMDCVANALVTIGFFYVGSGLYQIIYSSIVIWCAILTRIFLSRRLRKLQWVAIFGVTIGLGISAIGKAQDASPDGVQQSWIERSFGSLITMGATFLYACVYVLSDKVMSTTAKAGENAPAPEKVCALAGTYATFFSGIYLCVHTIPQWHTEVTALVQSRGGVWSEILVMLPLVTLSSMIHSLNYYVLVKRVGSVATGLLQSLRAVLVFLMSHLMFCGADPGQCFNQAKGVSAVVVIGCVLLFSLSAKPAAAVVPSNTTTTKADAAAGEVVPPASPGGPTEIKLELRRSVDSEASENLQDAERLSLRRE</sequence>
<feature type="transmembrane region" description="Helical" evidence="2">
    <location>
        <begin position="387"/>
        <end position="409"/>
    </location>
</feature>
<feature type="transmembrane region" description="Helical" evidence="2">
    <location>
        <begin position="70"/>
        <end position="88"/>
    </location>
</feature>
<feature type="transmembrane region" description="Helical" evidence="2">
    <location>
        <begin position="255"/>
        <end position="280"/>
    </location>
</feature>
<feature type="region of interest" description="Disordered" evidence="1">
    <location>
        <begin position="181"/>
        <end position="225"/>
    </location>
</feature>
<dbReference type="InterPro" id="IPR037185">
    <property type="entry name" value="EmrE-like"/>
</dbReference>
<evidence type="ECO:0000313" key="4">
    <source>
        <dbReference type="Proteomes" id="UP000807716"/>
    </source>
</evidence>
<feature type="compositionally biased region" description="Basic and acidic residues" evidence="1">
    <location>
        <begin position="562"/>
        <end position="571"/>
    </location>
</feature>
<feature type="compositionally biased region" description="Basic residues" evidence="1">
    <location>
        <begin position="182"/>
        <end position="193"/>
    </location>
</feature>
<name>A0A9P6QGI7_9FUNG</name>
<dbReference type="SUPFAM" id="SSF103481">
    <property type="entry name" value="Multidrug resistance efflux transporter EmrE"/>
    <property type="match status" value="1"/>
</dbReference>
<dbReference type="PANTHER" id="PTHR13146">
    <property type="match status" value="1"/>
</dbReference>